<evidence type="ECO:0000259" key="2">
    <source>
        <dbReference type="PROSITE" id="PS50848"/>
    </source>
</evidence>
<dbReference type="SUPFAM" id="SSF55961">
    <property type="entry name" value="Bet v1-like"/>
    <property type="match status" value="1"/>
</dbReference>
<dbReference type="PANTHER" id="PTHR19308:SF39">
    <property type="entry name" value="PHOSPHATIDYLCHOLINE TRANSFER PROTEIN"/>
    <property type="match status" value="1"/>
</dbReference>
<sequence length="266" mass="30682">MSKVHAQLMDEIHEELQQVMREKEPSGGGWDHMFASRGIDEHLGSSSVSGEQIALTFWRRAVSGSKGVFEYVALGVAPFSSTLLHNVIRDLDRRKEWDPHCASVTWLQRSETTKDDDIIHMEIAYPFPLANRDYVFARKTRAIVHDTGIMSYLTLCETVERPEKPEKRSIVRVVDFYQHFYIEPRNDRGCWFVIKTRDDPRGHIPKSVVNWAICKALPALADSLNDRCRACENLYGTEHVHTDGNTSPTLRPERRHTRKRSRLIVI</sequence>
<dbReference type="EMBL" id="HBGH01009177">
    <property type="protein sequence ID" value="CAD9232982.1"/>
    <property type="molecule type" value="Transcribed_RNA"/>
</dbReference>
<evidence type="ECO:0000256" key="1">
    <source>
        <dbReference type="SAM" id="MobiDB-lite"/>
    </source>
</evidence>
<dbReference type="InterPro" id="IPR002913">
    <property type="entry name" value="START_lipid-bd_dom"/>
</dbReference>
<dbReference type="SMART" id="SM00234">
    <property type="entry name" value="START"/>
    <property type="match status" value="1"/>
</dbReference>
<dbReference type="InterPro" id="IPR023393">
    <property type="entry name" value="START-like_dom_sf"/>
</dbReference>
<dbReference type="PANTHER" id="PTHR19308">
    <property type="entry name" value="PHOSPHATIDYLCHOLINE TRANSFER PROTEIN"/>
    <property type="match status" value="1"/>
</dbReference>
<dbReference type="Pfam" id="PF01852">
    <property type="entry name" value="START"/>
    <property type="match status" value="1"/>
</dbReference>
<dbReference type="PROSITE" id="PS50848">
    <property type="entry name" value="START"/>
    <property type="match status" value="1"/>
</dbReference>
<dbReference type="GO" id="GO:0008289">
    <property type="term" value="F:lipid binding"/>
    <property type="evidence" value="ECO:0007669"/>
    <property type="project" value="InterPro"/>
</dbReference>
<dbReference type="AlphaFoldDB" id="A0A7S1TD13"/>
<feature type="compositionally biased region" description="Basic residues" evidence="1">
    <location>
        <begin position="253"/>
        <end position="266"/>
    </location>
</feature>
<accession>A0A7S1TD13</accession>
<dbReference type="Gene3D" id="3.30.530.20">
    <property type="match status" value="1"/>
</dbReference>
<dbReference type="InterPro" id="IPR051213">
    <property type="entry name" value="START_lipid_transfer"/>
</dbReference>
<dbReference type="GO" id="GO:0005737">
    <property type="term" value="C:cytoplasm"/>
    <property type="evidence" value="ECO:0007669"/>
    <property type="project" value="UniProtKB-ARBA"/>
</dbReference>
<protein>
    <recommendedName>
        <fullName evidence="2">START domain-containing protein</fullName>
    </recommendedName>
</protein>
<gene>
    <name evidence="3" type="ORF">CCAE0312_LOCUS5067</name>
</gene>
<organism evidence="3">
    <name type="scientific">Compsopogon caeruleus</name>
    <dbReference type="NCBI Taxonomy" id="31354"/>
    <lineage>
        <taxon>Eukaryota</taxon>
        <taxon>Rhodophyta</taxon>
        <taxon>Compsopogonophyceae</taxon>
        <taxon>Compsopogonales</taxon>
        <taxon>Compsopogonaceae</taxon>
        <taxon>Compsopogon</taxon>
    </lineage>
</organism>
<proteinExistence type="predicted"/>
<evidence type="ECO:0000313" key="3">
    <source>
        <dbReference type="EMBL" id="CAD9232982.1"/>
    </source>
</evidence>
<feature type="region of interest" description="Disordered" evidence="1">
    <location>
        <begin position="242"/>
        <end position="266"/>
    </location>
</feature>
<reference evidence="3" key="1">
    <citation type="submission" date="2021-01" db="EMBL/GenBank/DDBJ databases">
        <authorList>
            <person name="Corre E."/>
            <person name="Pelletier E."/>
            <person name="Niang G."/>
            <person name="Scheremetjew M."/>
            <person name="Finn R."/>
            <person name="Kale V."/>
            <person name="Holt S."/>
            <person name="Cochrane G."/>
            <person name="Meng A."/>
            <person name="Brown T."/>
            <person name="Cohen L."/>
        </authorList>
    </citation>
    <scope>NUCLEOTIDE SEQUENCE</scope>
    <source>
        <strain evidence="3">SAG 36.94</strain>
    </source>
</reference>
<feature type="domain" description="START" evidence="2">
    <location>
        <begin position="1"/>
        <end position="233"/>
    </location>
</feature>
<name>A0A7S1TD13_9RHOD</name>